<keyword evidence="2" id="KW-0808">Transferase</keyword>
<proteinExistence type="predicted"/>
<dbReference type="GO" id="GO:0016747">
    <property type="term" value="F:acyltransferase activity, transferring groups other than amino-acyl groups"/>
    <property type="evidence" value="ECO:0007669"/>
    <property type="project" value="InterPro"/>
</dbReference>
<dbReference type="SUPFAM" id="SSF55729">
    <property type="entry name" value="Acyl-CoA N-acyltransferases (Nat)"/>
    <property type="match status" value="1"/>
</dbReference>
<dbReference type="Proteomes" id="UP000271339">
    <property type="component" value="Unassembled WGS sequence"/>
</dbReference>
<dbReference type="Gene3D" id="3.40.630.30">
    <property type="match status" value="1"/>
</dbReference>
<dbReference type="RefSeq" id="WP_121908349.1">
    <property type="nucleotide sequence ID" value="NZ_REFC01000014.1"/>
</dbReference>
<dbReference type="InterPro" id="IPR016181">
    <property type="entry name" value="Acyl_CoA_acyltransferase"/>
</dbReference>
<dbReference type="OrthoDB" id="4228396at2"/>
<dbReference type="Pfam" id="PF00583">
    <property type="entry name" value="Acetyltransf_1"/>
    <property type="match status" value="1"/>
</dbReference>
<evidence type="ECO:0000313" key="3">
    <source>
        <dbReference type="Proteomes" id="UP000271339"/>
    </source>
</evidence>
<dbReference type="AlphaFoldDB" id="A0A3L9YBJ8"/>
<organism evidence="2 3">
    <name type="scientific">Ulvibacter antarcticus</name>
    <dbReference type="NCBI Taxonomy" id="442714"/>
    <lineage>
        <taxon>Bacteria</taxon>
        <taxon>Pseudomonadati</taxon>
        <taxon>Bacteroidota</taxon>
        <taxon>Flavobacteriia</taxon>
        <taxon>Flavobacteriales</taxon>
        <taxon>Flavobacteriaceae</taxon>
        <taxon>Ulvibacter</taxon>
    </lineage>
</organism>
<sequence length="271" mass="30643">MVIKSLEGISLNDIVDCLVSSFEGYFVPLPSEVSFWEQRFKAARVDLSLSFGVFEQGTLVAFIVHGIDTNDGLKTAFNSGTGVLQKYRGQAIVDKMYAFALPKLKKHGIQKCKLEVIDKNIRAIRVYERIGFSITRRMKCYKGEPKSVGNQQLEVREVKLSEIVNKPQFPYSWDNCHEAIQLSGKSYKCYLVNELEEDNYVGSFVINPSNGYIAQLEAKSKNLEALLTAVTEIAASIKINNIDDRRIELIACLDKIGMENTIDQFEMEMML</sequence>
<name>A0A3L9YBJ8_9FLAO</name>
<evidence type="ECO:0000259" key="1">
    <source>
        <dbReference type="PROSITE" id="PS51186"/>
    </source>
</evidence>
<dbReference type="PROSITE" id="PS51186">
    <property type="entry name" value="GNAT"/>
    <property type="match status" value="1"/>
</dbReference>
<protein>
    <submittedName>
        <fullName evidence="2">Acetyltransferase (GNAT) family protein</fullName>
    </submittedName>
</protein>
<gene>
    <name evidence="2" type="ORF">BXY75_2819</name>
</gene>
<evidence type="ECO:0000313" key="2">
    <source>
        <dbReference type="EMBL" id="RMA58011.1"/>
    </source>
</evidence>
<keyword evidence="3" id="KW-1185">Reference proteome</keyword>
<dbReference type="InterPro" id="IPR000182">
    <property type="entry name" value="GNAT_dom"/>
</dbReference>
<reference evidence="2 3" key="1">
    <citation type="submission" date="2018-10" db="EMBL/GenBank/DDBJ databases">
        <title>Genomic Encyclopedia of Archaeal and Bacterial Type Strains, Phase II (KMG-II): from individual species to whole genera.</title>
        <authorList>
            <person name="Goeker M."/>
        </authorList>
    </citation>
    <scope>NUCLEOTIDE SEQUENCE [LARGE SCALE GENOMIC DNA]</scope>
    <source>
        <strain evidence="2 3">DSM 23424</strain>
    </source>
</reference>
<dbReference type="EMBL" id="REFC01000014">
    <property type="protein sequence ID" value="RMA58011.1"/>
    <property type="molecule type" value="Genomic_DNA"/>
</dbReference>
<feature type="domain" description="N-acetyltransferase" evidence="1">
    <location>
        <begin position="1"/>
        <end position="162"/>
    </location>
</feature>
<comment type="caution">
    <text evidence="2">The sequence shown here is derived from an EMBL/GenBank/DDBJ whole genome shotgun (WGS) entry which is preliminary data.</text>
</comment>
<accession>A0A3L9YBJ8</accession>